<dbReference type="InterPro" id="IPR010730">
    <property type="entry name" value="HET"/>
</dbReference>
<feature type="domain" description="Heterokaryon incompatibility" evidence="1">
    <location>
        <begin position="43"/>
        <end position="184"/>
    </location>
</feature>
<evidence type="ECO:0000313" key="2">
    <source>
        <dbReference type="EMBL" id="CZR70285.1"/>
    </source>
</evidence>
<dbReference type="PANTHER" id="PTHR24148">
    <property type="entry name" value="ANKYRIN REPEAT DOMAIN-CONTAINING PROTEIN 39 HOMOLOG-RELATED"/>
    <property type="match status" value="1"/>
</dbReference>
<dbReference type="EMBL" id="FJOG01000131">
    <property type="protein sequence ID" value="CZR70285.1"/>
    <property type="molecule type" value="Genomic_DNA"/>
</dbReference>
<dbReference type="AlphaFoldDB" id="A0A1L7XZ64"/>
<proteinExistence type="predicted"/>
<reference evidence="2 3" key="1">
    <citation type="submission" date="2016-03" db="EMBL/GenBank/DDBJ databases">
        <authorList>
            <person name="Ploux O."/>
        </authorList>
    </citation>
    <scope>NUCLEOTIDE SEQUENCE [LARGE SCALE GENOMIC DNA]</scope>
    <source>
        <strain evidence="2 3">UAMH 11012</strain>
    </source>
</reference>
<dbReference type="STRING" id="576137.A0A1L7XZ64"/>
<dbReference type="OrthoDB" id="2157530at2759"/>
<gene>
    <name evidence="2" type="ORF">PAC_20187</name>
</gene>
<dbReference type="InterPro" id="IPR052895">
    <property type="entry name" value="HetReg/Transcr_Mod"/>
</dbReference>
<organism evidence="2 3">
    <name type="scientific">Phialocephala subalpina</name>
    <dbReference type="NCBI Taxonomy" id="576137"/>
    <lineage>
        <taxon>Eukaryota</taxon>
        <taxon>Fungi</taxon>
        <taxon>Dikarya</taxon>
        <taxon>Ascomycota</taxon>
        <taxon>Pezizomycotina</taxon>
        <taxon>Leotiomycetes</taxon>
        <taxon>Helotiales</taxon>
        <taxon>Mollisiaceae</taxon>
        <taxon>Phialocephala</taxon>
        <taxon>Phialocephala fortinii species complex</taxon>
    </lineage>
</organism>
<evidence type="ECO:0000259" key="1">
    <source>
        <dbReference type="Pfam" id="PF06985"/>
    </source>
</evidence>
<accession>A0A1L7XZ64</accession>
<dbReference type="Proteomes" id="UP000184330">
    <property type="component" value="Unassembled WGS sequence"/>
</dbReference>
<protein>
    <recommendedName>
        <fullName evidence="1">Heterokaryon incompatibility domain-containing protein</fullName>
    </recommendedName>
</protein>
<evidence type="ECO:0000313" key="3">
    <source>
        <dbReference type="Proteomes" id="UP000184330"/>
    </source>
</evidence>
<dbReference type="PANTHER" id="PTHR24148:SF73">
    <property type="entry name" value="HET DOMAIN PROTEIN (AFU_ORTHOLOGUE AFUA_8G01020)"/>
    <property type="match status" value="1"/>
</dbReference>
<keyword evidence="3" id="KW-1185">Reference proteome</keyword>
<dbReference type="Pfam" id="PF06985">
    <property type="entry name" value="HET"/>
    <property type="match status" value="1"/>
</dbReference>
<name>A0A1L7XZ64_9HELO</name>
<sequence>MNGDYTPLQERDEIRLLSLLPGTEEDPLVCSLTHARRSENPPYEALSYMWGAESPKKKVILNGDERIIGENLWFALGYLRYTDRPRVMWVDAICINQENSMERCHQVSQMGKIYKEATTVIIWLGEDDNDESSSYMFNQLNVKSNLENLGATMRIKPIWHGWKFHAFEKVCQREYWSRLWIIQEVVLARKIMIQCGGFTLIWEIFSQALFSIKLLYDKDIGKSKTVEQAIKQAAIQFASWDLKMIYQFHAIINSVAFRLCQERRHEMEALDRGGRSVLELVKRYKDSNCVDVRDKIFGLHEFSLACCKTDVPVDYSCSAYLLCGRILDHHFTWHSGDEDHEDDLSVSQELHRLIVNGALQQLGSPNAFPIGDPREFRGTQTANIQLGKQLLFAVRLRWEGNVTFVTPSTMNSAATTGEFFESHWRRRIYLPLPKVRSRISDGIHQVLDVLAPNPIHRERANSASCPLSNKKNTKVPPLFAYPMPREAQQKTLLEILPLISQIQQEQCLQNHSSLFLGLNGLAGIAPANTELGDVVCTSKDREVMAIVRKSGSEYRLVGRALSLNPGTRENADREDKLNLDVQVDLGGLQVLSQPSKS</sequence>